<dbReference type="RefSeq" id="WP_311982316.1">
    <property type="nucleotide sequence ID" value="NZ_JARQAG010000020.1"/>
</dbReference>
<evidence type="ECO:0000256" key="1">
    <source>
        <dbReference type="SAM" id="Coils"/>
    </source>
</evidence>
<evidence type="ECO:0000313" key="3">
    <source>
        <dbReference type="Proteomes" id="UP001180515"/>
    </source>
</evidence>
<comment type="caution">
    <text evidence="2">The sequence shown here is derived from an EMBL/GenBank/DDBJ whole genome shotgun (WGS) entry which is preliminary data.</text>
</comment>
<protein>
    <submittedName>
        <fullName evidence="2">Transcriptional regulator</fullName>
    </submittedName>
</protein>
<dbReference type="AlphaFoldDB" id="A0AAE4L001"/>
<reference evidence="2" key="1">
    <citation type="submission" date="2023-03" db="EMBL/GenBank/DDBJ databases">
        <authorList>
            <person name="Shen W."/>
            <person name="Cai J."/>
        </authorList>
    </citation>
    <scope>NUCLEOTIDE SEQUENCE</scope>
    <source>
        <strain evidence="2">P82-2</strain>
    </source>
</reference>
<accession>A0AAE4L001</accession>
<proteinExistence type="predicted"/>
<dbReference type="EMBL" id="JARQAG010000020">
    <property type="protein sequence ID" value="MDT2732537.1"/>
    <property type="molecule type" value="Genomic_DNA"/>
</dbReference>
<gene>
    <name evidence="2" type="ORF">P7G31_09945</name>
</gene>
<organism evidence="2 3">
    <name type="scientific">Streptococcus parauberis</name>
    <dbReference type="NCBI Taxonomy" id="1348"/>
    <lineage>
        <taxon>Bacteria</taxon>
        <taxon>Bacillati</taxon>
        <taxon>Bacillota</taxon>
        <taxon>Bacilli</taxon>
        <taxon>Lactobacillales</taxon>
        <taxon>Streptococcaceae</taxon>
        <taxon>Streptococcus</taxon>
    </lineage>
</organism>
<sequence>MNETIETTLLLNFFHYDNGGYSRNEIFIDAKRRKAIAILDEDAEELKEVNRELAKEYEETISYLDSLSDEDYRSLKEDILQQVKIN</sequence>
<dbReference type="Proteomes" id="UP001180515">
    <property type="component" value="Unassembled WGS sequence"/>
</dbReference>
<keyword evidence="1" id="KW-0175">Coiled coil</keyword>
<evidence type="ECO:0000313" key="2">
    <source>
        <dbReference type="EMBL" id="MDT2732537.1"/>
    </source>
</evidence>
<feature type="coiled-coil region" evidence="1">
    <location>
        <begin position="32"/>
        <end position="59"/>
    </location>
</feature>
<name>A0AAE4L001_9STRE</name>